<comment type="caution">
    <text evidence="1">The sequence shown here is derived from an EMBL/GenBank/DDBJ whole genome shotgun (WGS) entry which is preliminary data.</text>
</comment>
<gene>
    <name evidence="1" type="ORF">QAD02_013285</name>
</gene>
<organism evidence="1 2">
    <name type="scientific">Eretmocerus hayati</name>
    <dbReference type="NCBI Taxonomy" id="131215"/>
    <lineage>
        <taxon>Eukaryota</taxon>
        <taxon>Metazoa</taxon>
        <taxon>Ecdysozoa</taxon>
        <taxon>Arthropoda</taxon>
        <taxon>Hexapoda</taxon>
        <taxon>Insecta</taxon>
        <taxon>Pterygota</taxon>
        <taxon>Neoptera</taxon>
        <taxon>Endopterygota</taxon>
        <taxon>Hymenoptera</taxon>
        <taxon>Apocrita</taxon>
        <taxon>Proctotrupomorpha</taxon>
        <taxon>Chalcidoidea</taxon>
        <taxon>Aphelinidae</taxon>
        <taxon>Aphelininae</taxon>
        <taxon>Eretmocerus</taxon>
    </lineage>
</organism>
<sequence length="133" mass="14477">MKNDERNIPMLEEDVWMAKLLTPPCADPDCNWCKLQEAKKLAIRGALRYKPGTDNPPVADSDEEAIDLSVPKAQEEPEARIDSTQENTDSTITACQENIISNAGNTKEEDITSTPASPSPSESVTPDSSSSLE</sequence>
<proteinExistence type="predicted"/>
<dbReference type="EMBL" id="CM056742">
    <property type="protein sequence ID" value="KAJ8677498.1"/>
    <property type="molecule type" value="Genomic_DNA"/>
</dbReference>
<keyword evidence="2" id="KW-1185">Reference proteome</keyword>
<accession>A0ACC2P1Z7</accession>
<dbReference type="Proteomes" id="UP001239111">
    <property type="component" value="Chromosome 2"/>
</dbReference>
<protein>
    <submittedName>
        <fullName evidence="1">Uncharacterized protein</fullName>
    </submittedName>
</protein>
<evidence type="ECO:0000313" key="2">
    <source>
        <dbReference type="Proteomes" id="UP001239111"/>
    </source>
</evidence>
<evidence type="ECO:0000313" key="1">
    <source>
        <dbReference type="EMBL" id="KAJ8677498.1"/>
    </source>
</evidence>
<name>A0ACC2P1Z7_9HYME</name>
<reference evidence="1" key="1">
    <citation type="submission" date="2023-04" db="EMBL/GenBank/DDBJ databases">
        <title>A chromosome-level genome assembly of the parasitoid wasp Eretmocerus hayati.</title>
        <authorList>
            <person name="Zhong Y."/>
            <person name="Liu S."/>
            <person name="Liu Y."/>
        </authorList>
    </citation>
    <scope>NUCLEOTIDE SEQUENCE</scope>
    <source>
        <strain evidence="1">ZJU_SS_LIU_2023</strain>
    </source>
</reference>